<dbReference type="GeneID" id="92367849"/>
<evidence type="ECO:0000313" key="1">
    <source>
        <dbReference type="EMBL" id="OII78017.1"/>
    </source>
</evidence>
<comment type="caution">
    <text evidence="1">The sequence shown here is derived from an EMBL/GenBank/DDBJ whole genome shotgun (WGS) entry which is preliminary data.</text>
</comment>
<dbReference type="RefSeq" id="XP_067069863.1">
    <property type="nucleotide sequence ID" value="XM_067213890.1"/>
</dbReference>
<keyword evidence="2" id="KW-1185">Reference proteome</keyword>
<dbReference type="AlphaFoldDB" id="A0A1J4MUT5"/>
<accession>A0A1J4MUT5</accession>
<gene>
    <name evidence="1" type="ORF">cand_036650</name>
</gene>
<protein>
    <submittedName>
        <fullName evidence="1">Uncharacterized protein</fullName>
    </submittedName>
</protein>
<reference evidence="1 2" key="1">
    <citation type="submission" date="2016-10" db="EMBL/GenBank/DDBJ databases">
        <title>Reductive evolution of mitochondrial metabolism and differential evolution of invasion-related proteins in Cryptosporidium.</title>
        <authorList>
            <person name="Liu S."/>
            <person name="Roellig D.M."/>
            <person name="Guo Y."/>
            <person name="Li N."/>
            <person name="Frace M.A."/>
            <person name="Tang K."/>
            <person name="Zhang L."/>
            <person name="Feng Y."/>
            <person name="Xiao L."/>
        </authorList>
    </citation>
    <scope>NUCLEOTIDE SEQUENCE [LARGE SCALE GENOMIC DNA]</scope>
    <source>
        <strain evidence="1">30847</strain>
    </source>
</reference>
<evidence type="ECO:0000313" key="2">
    <source>
        <dbReference type="Proteomes" id="UP000186804"/>
    </source>
</evidence>
<organism evidence="1 2">
    <name type="scientific">Cryptosporidium andersoni</name>
    <dbReference type="NCBI Taxonomy" id="117008"/>
    <lineage>
        <taxon>Eukaryota</taxon>
        <taxon>Sar</taxon>
        <taxon>Alveolata</taxon>
        <taxon>Apicomplexa</taxon>
        <taxon>Conoidasida</taxon>
        <taxon>Coccidia</taxon>
        <taxon>Eucoccidiorida</taxon>
        <taxon>Eimeriorina</taxon>
        <taxon>Cryptosporidiidae</taxon>
        <taxon>Cryptosporidium</taxon>
    </lineage>
</organism>
<dbReference type="OrthoDB" id="10290004at2759"/>
<dbReference type="EMBL" id="LRBS01000010">
    <property type="protein sequence ID" value="OII78017.1"/>
    <property type="molecule type" value="Genomic_DNA"/>
</dbReference>
<sequence>MDLGILRSLPLSDLQVIAERLSNSVSDLRLLVNDLQSENKRLLEGYSDLKTHIEYLLSREQRLTDNLFRDILNLNHRSSLNLDAPNLKILDESTPECTTCTEQMGLDAVELEKLTGRQLNKTCSLNTTNNSICLKQKLLTTIKETPIVGKDACNMSYTQDQRRATTTAASKLEISHHIFKGSDLEYELKLQIDEYTCALIKFDGKLGEEMLNELVDEIIREVRVKPIYRSILIQLIKHFKESGVFTSEIDLADLDPWGTYC</sequence>
<dbReference type="VEuPathDB" id="CryptoDB:cand_036650"/>
<proteinExistence type="predicted"/>
<name>A0A1J4MUT5_9CRYT</name>
<dbReference type="Proteomes" id="UP000186804">
    <property type="component" value="Unassembled WGS sequence"/>
</dbReference>